<reference evidence="2 3" key="1">
    <citation type="journal article" date="2011" name="J. Bacteriol.">
        <title>Genome sequence of Chthoniobacter flavus Ellin428, an aerobic heterotrophic soil bacterium.</title>
        <authorList>
            <person name="Kant R."/>
            <person name="van Passel M.W."/>
            <person name="Palva A."/>
            <person name="Lucas S."/>
            <person name="Lapidus A."/>
            <person name="Glavina Del Rio T."/>
            <person name="Dalin E."/>
            <person name="Tice H."/>
            <person name="Bruce D."/>
            <person name="Goodwin L."/>
            <person name="Pitluck S."/>
            <person name="Larimer F.W."/>
            <person name="Land M.L."/>
            <person name="Hauser L."/>
            <person name="Sangwan P."/>
            <person name="de Vos W.M."/>
            <person name="Janssen P.H."/>
            <person name="Smidt H."/>
        </authorList>
    </citation>
    <scope>NUCLEOTIDE SEQUENCE [LARGE SCALE GENOMIC DNA]</scope>
    <source>
        <strain evidence="2 3">Ellin428</strain>
    </source>
</reference>
<comment type="caution">
    <text evidence="2">The sequence shown here is derived from an EMBL/GenBank/DDBJ whole genome shotgun (WGS) entry which is preliminary data.</text>
</comment>
<dbReference type="EMBL" id="ABVL01000005">
    <property type="protein sequence ID" value="EDY20412.1"/>
    <property type="molecule type" value="Genomic_DNA"/>
</dbReference>
<evidence type="ECO:0000256" key="1">
    <source>
        <dbReference type="SAM" id="MobiDB-lite"/>
    </source>
</evidence>
<feature type="region of interest" description="Disordered" evidence="1">
    <location>
        <begin position="82"/>
        <end position="117"/>
    </location>
</feature>
<feature type="compositionally biased region" description="Basic residues" evidence="1">
    <location>
        <begin position="41"/>
        <end position="57"/>
    </location>
</feature>
<organism evidence="2 3">
    <name type="scientific">Chthoniobacter flavus Ellin428</name>
    <dbReference type="NCBI Taxonomy" id="497964"/>
    <lineage>
        <taxon>Bacteria</taxon>
        <taxon>Pseudomonadati</taxon>
        <taxon>Verrucomicrobiota</taxon>
        <taxon>Spartobacteria</taxon>
        <taxon>Chthoniobacterales</taxon>
        <taxon>Chthoniobacteraceae</taxon>
        <taxon>Chthoniobacter</taxon>
    </lineage>
</organism>
<evidence type="ECO:0000313" key="3">
    <source>
        <dbReference type="Proteomes" id="UP000005824"/>
    </source>
</evidence>
<dbReference type="Pfam" id="PF11154">
    <property type="entry name" value="DUF2934"/>
    <property type="match status" value="1"/>
</dbReference>
<dbReference type="STRING" id="497964.CfE428DRAFT_2336"/>
<proteinExistence type="predicted"/>
<keyword evidence="3" id="KW-1185">Reference proteome</keyword>
<evidence type="ECO:0000313" key="2">
    <source>
        <dbReference type="EMBL" id="EDY20412.1"/>
    </source>
</evidence>
<dbReference type="InterPro" id="IPR021327">
    <property type="entry name" value="DUF2934"/>
</dbReference>
<feature type="region of interest" description="Disordered" evidence="1">
    <location>
        <begin position="1"/>
        <end position="57"/>
    </location>
</feature>
<dbReference type="AlphaFoldDB" id="B4D098"/>
<dbReference type="Proteomes" id="UP000005824">
    <property type="component" value="Unassembled WGS sequence"/>
</dbReference>
<name>B4D098_9BACT</name>
<evidence type="ECO:0008006" key="4">
    <source>
        <dbReference type="Google" id="ProtNLM"/>
    </source>
</evidence>
<accession>B4D098</accession>
<sequence length="117" mass="12657">MPKKTDSTPKSVAPAAATPEVSTPAPAPVKRAIKAAPKTKNGVKKPKAPAAKAKRTTKITAPKVSSFTREDVALRAYFISEKRRHHGIPGDEHQDWLEAERQLLTESAKPRKAKKGA</sequence>
<dbReference type="InParanoid" id="B4D098"/>
<gene>
    <name evidence="2" type="ORF">CfE428DRAFT_2336</name>
</gene>
<feature type="compositionally biased region" description="Basic and acidic residues" evidence="1">
    <location>
        <begin position="88"/>
        <end position="103"/>
    </location>
</feature>
<protein>
    <recommendedName>
        <fullName evidence="4">DUF2934 domain-containing protein</fullName>
    </recommendedName>
</protein>
<dbReference type="RefSeq" id="WP_006979661.1">
    <property type="nucleotide sequence ID" value="NZ_ABVL01000005.1"/>
</dbReference>